<evidence type="ECO:0000313" key="8">
    <source>
        <dbReference type="Proteomes" id="UP000299102"/>
    </source>
</evidence>
<evidence type="ECO:0000256" key="1">
    <source>
        <dbReference type="ARBA" id="ARBA00022670"/>
    </source>
</evidence>
<keyword evidence="2" id="KW-0732">Signal</keyword>
<dbReference type="InterPro" id="IPR022700">
    <property type="entry name" value="CLIP"/>
</dbReference>
<sequence>MKVIFVQIRFLHTLIESENKFVYAVLGPPAHARARGNRASPPRSTDLEITSCSTTMEYLQASIQLMHIFQETCTTAAGGLGSCIVLTACDDLYSKLRDRPSDSAVVSELRAAHCGFQGTDPKVARDTLAVYVGDICLIPLL</sequence>
<name>A0A4C1TBT2_EUMVA</name>
<evidence type="ECO:0000256" key="5">
    <source>
        <dbReference type="ARBA" id="ARBA00023157"/>
    </source>
</evidence>
<accession>A0A4C1TBT2</accession>
<evidence type="ECO:0000256" key="2">
    <source>
        <dbReference type="ARBA" id="ARBA00022729"/>
    </source>
</evidence>
<dbReference type="EMBL" id="BGZK01000047">
    <property type="protein sequence ID" value="GBP11575.1"/>
    <property type="molecule type" value="Genomic_DNA"/>
</dbReference>
<dbReference type="Pfam" id="PF12032">
    <property type="entry name" value="CLIP"/>
    <property type="match status" value="1"/>
</dbReference>
<evidence type="ECO:0000313" key="7">
    <source>
        <dbReference type="EMBL" id="GBP11575.1"/>
    </source>
</evidence>
<protein>
    <recommendedName>
        <fullName evidence="6">Clip domain-containing protein</fullName>
    </recommendedName>
</protein>
<dbReference type="AlphaFoldDB" id="A0A4C1TBT2"/>
<evidence type="ECO:0000256" key="3">
    <source>
        <dbReference type="ARBA" id="ARBA00022801"/>
    </source>
</evidence>
<evidence type="ECO:0000259" key="6">
    <source>
        <dbReference type="PROSITE" id="PS51888"/>
    </source>
</evidence>
<reference evidence="7 8" key="1">
    <citation type="journal article" date="2019" name="Commun. Biol.">
        <title>The bagworm genome reveals a unique fibroin gene that provides high tensile strength.</title>
        <authorList>
            <person name="Kono N."/>
            <person name="Nakamura H."/>
            <person name="Ohtoshi R."/>
            <person name="Tomita M."/>
            <person name="Numata K."/>
            <person name="Arakawa K."/>
        </authorList>
    </citation>
    <scope>NUCLEOTIDE SEQUENCE [LARGE SCALE GENOMIC DNA]</scope>
</reference>
<proteinExistence type="predicted"/>
<organism evidence="7 8">
    <name type="scientific">Eumeta variegata</name>
    <name type="common">Bagworm moth</name>
    <name type="synonym">Eumeta japonica</name>
    <dbReference type="NCBI Taxonomy" id="151549"/>
    <lineage>
        <taxon>Eukaryota</taxon>
        <taxon>Metazoa</taxon>
        <taxon>Ecdysozoa</taxon>
        <taxon>Arthropoda</taxon>
        <taxon>Hexapoda</taxon>
        <taxon>Insecta</taxon>
        <taxon>Pterygota</taxon>
        <taxon>Neoptera</taxon>
        <taxon>Endopterygota</taxon>
        <taxon>Lepidoptera</taxon>
        <taxon>Glossata</taxon>
        <taxon>Ditrysia</taxon>
        <taxon>Tineoidea</taxon>
        <taxon>Psychidae</taxon>
        <taxon>Oiketicinae</taxon>
        <taxon>Eumeta</taxon>
    </lineage>
</organism>
<keyword evidence="3" id="KW-0378">Hydrolase</keyword>
<dbReference type="Gene3D" id="3.30.1640.30">
    <property type="match status" value="1"/>
</dbReference>
<keyword evidence="8" id="KW-1185">Reference proteome</keyword>
<dbReference type="InterPro" id="IPR038565">
    <property type="entry name" value="CLIP_sf"/>
</dbReference>
<dbReference type="GO" id="GO:0008236">
    <property type="term" value="F:serine-type peptidase activity"/>
    <property type="evidence" value="ECO:0007669"/>
    <property type="project" value="UniProtKB-KW"/>
</dbReference>
<comment type="caution">
    <text evidence="7">The sequence shown here is derived from an EMBL/GenBank/DDBJ whole genome shotgun (WGS) entry which is preliminary data.</text>
</comment>
<keyword evidence="5" id="KW-1015">Disulfide bond</keyword>
<keyword evidence="4" id="KW-0720">Serine protease</keyword>
<dbReference type="GO" id="GO:0006508">
    <property type="term" value="P:proteolysis"/>
    <property type="evidence" value="ECO:0007669"/>
    <property type="project" value="UniProtKB-KW"/>
</dbReference>
<feature type="domain" description="Clip" evidence="6">
    <location>
        <begin position="72"/>
        <end position="137"/>
    </location>
</feature>
<gene>
    <name evidence="7" type="ORF">EVAR_77719_1</name>
</gene>
<evidence type="ECO:0000256" key="4">
    <source>
        <dbReference type="ARBA" id="ARBA00022825"/>
    </source>
</evidence>
<dbReference type="PROSITE" id="PS51888">
    <property type="entry name" value="CLIP"/>
    <property type="match status" value="1"/>
</dbReference>
<dbReference type="Proteomes" id="UP000299102">
    <property type="component" value="Unassembled WGS sequence"/>
</dbReference>
<keyword evidence="1" id="KW-0645">Protease</keyword>